<dbReference type="GO" id="GO:0032259">
    <property type="term" value="P:methylation"/>
    <property type="evidence" value="ECO:0007669"/>
    <property type="project" value="UniProtKB-KW"/>
</dbReference>
<dbReference type="SUPFAM" id="SSF53335">
    <property type="entry name" value="S-adenosyl-L-methionine-dependent methyltransferases"/>
    <property type="match status" value="1"/>
</dbReference>
<keyword evidence="1" id="KW-0175">Coiled coil</keyword>
<dbReference type="GO" id="GO:0008168">
    <property type="term" value="F:methyltransferase activity"/>
    <property type="evidence" value="ECO:0007669"/>
    <property type="project" value="UniProtKB-KW"/>
</dbReference>
<reference evidence="2 3" key="1">
    <citation type="submission" date="2024-04" db="EMBL/GenBank/DDBJ databases">
        <authorList>
            <person name="Cremers G."/>
        </authorList>
    </citation>
    <scope>NUCLEOTIDE SEQUENCE [LARGE SCALE GENOMIC DNA]</scope>
    <source>
        <strain evidence="2">MeCH1-AG</strain>
    </source>
</reference>
<protein>
    <submittedName>
        <fullName evidence="2">Methyltransferase domain-containing protein</fullName>
    </submittedName>
</protein>
<evidence type="ECO:0000313" key="2">
    <source>
        <dbReference type="EMBL" id="CAL1239967.1"/>
    </source>
</evidence>
<feature type="coiled-coil region" evidence="1">
    <location>
        <begin position="243"/>
        <end position="270"/>
    </location>
</feature>
<keyword evidence="3" id="KW-1185">Reference proteome</keyword>
<dbReference type="CDD" id="cd02440">
    <property type="entry name" value="AdoMet_MTases"/>
    <property type="match status" value="1"/>
</dbReference>
<evidence type="ECO:0000256" key="1">
    <source>
        <dbReference type="SAM" id="Coils"/>
    </source>
</evidence>
<dbReference type="EMBL" id="OZ026884">
    <property type="protein sequence ID" value="CAL1239967.1"/>
    <property type="molecule type" value="Genomic_DNA"/>
</dbReference>
<dbReference type="PANTHER" id="PTHR43861">
    <property type="entry name" value="TRANS-ACONITATE 2-METHYLTRANSFERASE-RELATED"/>
    <property type="match status" value="1"/>
</dbReference>
<dbReference type="Proteomes" id="UP001497493">
    <property type="component" value="Chromosome"/>
</dbReference>
<evidence type="ECO:0000313" key="3">
    <source>
        <dbReference type="Proteomes" id="UP001497493"/>
    </source>
</evidence>
<dbReference type="Pfam" id="PF13489">
    <property type="entry name" value="Methyltransf_23"/>
    <property type="match status" value="1"/>
</dbReference>
<keyword evidence="2" id="KW-0808">Transferase</keyword>
<sequence length="295" mass="33841">MNKIYKYEAQLTSDGTAGKLLRLVGTHKTVLEIGCSSGSQTKVMAEMLQCRVTGIEINGEAAKEAEPYCQRLIVGNIESLPLKELFGEEVFDVILLADVLEHLYDPGSALRKLLPLLADEGYVLASIPNIAHAAIVYELAHGRFDYRDMGLLDDTHIRFFTLKSIHRLFESAGFTVAHLDRVEVAPTDTEFRIQVWSDTQRRFLRYIEQNNPESHTYQYIVKAYPSADGSTPRLAWYEAQEQIRSLQDRIAWLEDQVAQREARMRVLESQITWLDNRPLRKWLRSIRGALSSKWR</sequence>
<gene>
    <name evidence="2" type="ORF">MECH1_V1_1191</name>
</gene>
<dbReference type="RefSeq" id="WP_348759489.1">
    <property type="nucleotide sequence ID" value="NZ_OZ026884.1"/>
</dbReference>
<proteinExistence type="predicted"/>
<organism evidence="2 3">
    <name type="scientific">Candidatus Methylocalor cossyra</name>
    <dbReference type="NCBI Taxonomy" id="3108543"/>
    <lineage>
        <taxon>Bacteria</taxon>
        <taxon>Pseudomonadati</taxon>
        <taxon>Pseudomonadota</taxon>
        <taxon>Gammaproteobacteria</taxon>
        <taxon>Methylococcales</taxon>
        <taxon>Methylococcaceae</taxon>
        <taxon>Candidatus Methylocalor</taxon>
    </lineage>
</organism>
<dbReference type="InterPro" id="IPR029063">
    <property type="entry name" value="SAM-dependent_MTases_sf"/>
</dbReference>
<dbReference type="Gene3D" id="3.40.50.150">
    <property type="entry name" value="Vaccinia Virus protein VP39"/>
    <property type="match status" value="1"/>
</dbReference>
<accession>A0ABM9NHG2</accession>
<name>A0ABM9NHG2_9GAMM</name>
<keyword evidence="2" id="KW-0489">Methyltransferase</keyword>